<proteinExistence type="predicted"/>
<dbReference type="EMBL" id="BAAADD010000012">
    <property type="protein sequence ID" value="GAA0586650.1"/>
    <property type="molecule type" value="Genomic_DNA"/>
</dbReference>
<reference evidence="2" key="1">
    <citation type="journal article" date="2019" name="Int. J. Syst. Evol. Microbiol.">
        <title>The Global Catalogue of Microorganisms (GCM) 10K type strain sequencing project: providing services to taxonomists for standard genome sequencing and annotation.</title>
        <authorList>
            <consortium name="The Broad Institute Genomics Platform"/>
            <consortium name="The Broad Institute Genome Sequencing Center for Infectious Disease"/>
            <person name="Wu L."/>
            <person name="Ma J."/>
        </authorList>
    </citation>
    <scope>NUCLEOTIDE SEQUENCE [LARGE SCALE GENOMIC DNA]</scope>
    <source>
        <strain evidence="2">JCM 15089</strain>
    </source>
</reference>
<accession>A0ABP3QE12</accession>
<organism evidence="1 2">
    <name type="scientific">Rhizomicrobium electricum</name>
    <dbReference type="NCBI Taxonomy" id="480070"/>
    <lineage>
        <taxon>Bacteria</taxon>
        <taxon>Pseudomonadati</taxon>
        <taxon>Pseudomonadota</taxon>
        <taxon>Alphaproteobacteria</taxon>
        <taxon>Micropepsales</taxon>
        <taxon>Micropepsaceae</taxon>
        <taxon>Rhizomicrobium</taxon>
    </lineage>
</organism>
<dbReference type="RefSeq" id="WP_166937231.1">
    <property type="nucleotide sequence ID" value="NZ_BAAADD010000012.1"/>
</dbReference>
<gene>
    <name evidence="1" type="ORF">GCM10008942_39580</name>
</gene>
<comment type="caution">
    <text evidence="1">The sequence shown here is derived from an EMBL/GenBank/DDBJ whole genome shotgun (WGS) entry which is preliminary data.</text>
</comment>
<sequence>MAKNGLYSVKDVTALIASGNILLVAGDEALLTQLPAGNWIGGTAVSFMTEDGGMTNLDRIFVHDLTGIATTATIKRYTAEGLAGIGADYPASGFSVLIVPGGGDVHRRFAKEVQSYEGVFNSPLLGWIAAVDVADIGKRQPKVFAGSPEAIADDAVVLHVELQPGKMAVLDIINPFRPGNGDTIVFDQEGFSVSGDCRIADQPANLARYIRENAIDTKLPLIADYNGAHINVSIQSVDDATGTVRFYAPVFPGIAYRFAEPIVDYVEAFENAGNTGADGLVFSCNCILNYMYAELEGEMTGNFDGPITFGEIAYMLLNQTVVYLKIIDIG</sequence>
<dbReference type="InterPro" id="IPR054249">
    <property type="entry name" value="DUF6976"/>
</dbReference>
<protein>
    <submittedName>
        <fullName evidence="1">Uncharacterized protein</fullName>
    </submittedName>
</protein>
<evidence type="ECO:0000313" key="2">
    <source>
        <dbReference type="Proteomes" id="UP001499951"/>
    </source>
</evidence>
<dbReference type="Proteomes" id="UP001499951">
    <property type="component" value="Unassembled WGS sequence"/>
</dbReference>
<name>A0ABP3QE12_9PROT</name>
<dbReference type="Pfam" id="PF22396">
    <property type="entry name" value="DUF6976"/>
    <property type="match status" value="1"/>
</dbReference>
<keyword evidence="2" id="KW-1185">Reference proteome</keyword>
<evidence type="ECO:0000313" key="1">
    <source>
        <dbReference type="EMBL" id="GAA0586650.1"/>
    </source>
</evidence>